<accession>E0SRD3</accession>
<name>E0SRD3_IGNAA</name>
<proteinExistence type="predicted"/>
<feature type="domain" description="CoA-binding" evidence="1">
    <location>
        <begin position="7"/>
        <end position="102"/>
    </location>
</feature>
<sequence>MTDLKYLFYPRGIAVVGASRDPNKIGSIILKNLIEYGYQGRIYPINPYANELMGLRAYPSISSVEGPVDVAVVSVPAKNVLDVIDDAGKAGVKFAVVISSGFKEVGNVELEEELVRRAHKYGIRVLGPNIFGYVYTPSRINASFGPRDVIPGNVAFISQSGALGIALMGTTILENIGVSSIVSIGNKADLEDADFLEFFENDPNTSVILLYIEGVRDGRRFIEIAGRVSLKKPIIAIKSGRTEAGAKAAASHTGSLAGGPVIWETALKQAGILFAKTVEDAFDWVKALSWNPIPAGDMLVVITNGGGAGVQATDTLAENGIILTRSPKDLVEEIKRFAPPFASLANPIDITGMAPDEWYYKALLAALKNPDVHAIVVLYCQTAVTNPMGVAKSILDAVKDSGIKKPITVGMVGGVETFEAIKYLTKNNIPAYPTPERAAAAMASIYRYLKLRDYVAKRLEVRY</sequence>
<dbReference type="EC" id="6.2.1.13" evidence="2"/>
<dbReference type="GO" id="GO:0043758">
    <property type="term" value="F:acetate-CoA ligase (ADP-forming) activity"/>
    <property type="evidence" value="ECO:0007669"/>
    <property type="project" value="UniProtKB-EC"/>
</dbReference>
<reference evidence="2 3" key="1">
    <citation type="journal article" date="2010" name="Stand. Genomic Sci.">
        <title>Complete genome sequence of Ignisphaera aggregans type strain (AQ1.S1).</title>
        <authorList>
            <person name="Goker M."/>
            <person name="Held B."/>
            <person name="Lapidus A."/>
            <person name="Nolan M."/>
            <person name="Spring S."/>
            <person name="Yasawong M."/>
            <person name="Lucas S."/>
            <person name="Glavina Del Rio T."/>
            <person name="Tice H."/>
            <person name="Cheng J.F."/>
            <person name="Goodwin L."/>
            <person name="Tapia R."/>
            <person name="Pitluck S."/>
            <person name="Liolios K."/>
            <person name="Ivanova N."/>
            <person name="Mavromatis K."/>
            <person name="Mikhailova N."/>
            <person name="Pati A."/>
            <person name="Chen A."/>
            <person name="Palaniappan K."/>
            <person name="Brambilla E."/>
            <person name="Land M."/>
            <person name="Hauser L."/>
            <person name="Chang Y.J."/>
            <person name="Jeffries C.D."/>
            <person name="Brettin T."/>
            <person name="Detter J.C."/>
            <person name="Han C."/>
            <person name="Rohde M."/>
            <person name="Sikorski J."/>
            <person name="Woyke T."/>
            <person name="Bristow J."/>
            <person name="Eisen J.A."/>
            <person name="Markowitz V."/>
            <person name="Hugenholtz P."/>
            <person name="Kyrpides N.C."/>
            <person name="Klenk H.P."/>
        </authorList>
    </citation>
    <scope>NUCLEOTIDE SEQUENCE [LARGE SCALE GENOMIC DNA]</scope>
    <source>
        <strain evidence="3">DSM 17230 / JCM 13409 / AQ1.S1</strain>
    </source>
</reference>
<evidence type="ECO:0000259" key="1">
    <source>
        <dbReference type="SMART" id="SM00881"/>
    </source>
</evidence>
<evidence type="ECO:0000313" key="3">
    <source>
        <dbReference type="Proteomes" id="UP000001304"/>
    </source>
</evidence>
<gene>
    <name evidence="2" type="ordered locus">Igag_1585</name>
</gene>
<evidence type="ECO:0000313" key="2">
    <source>
        <dbReference type="EMBL" id="ADM28387.1"/>
    </source>
</evidence>
<keyword evidence="2" id="KW-0436">Ligase</keyword>
<dbReference type="InterPro" id="IPR003781">
    <property type="entry name" value="CoA-bd"/>
</dbReference>
<dbReference type="Pfam" id="PF13607">
    <property type="entry name" value="Succ_CoA_lig"/>
    <property type="match status" value="1"/>
</dbReference>
<protein>
    <submittedName>
        <fullName evidence="2">Branched-chain acyl-CoA synthetase (ADP-forming) alpha subunit acetyl-CoA synthetase (ADP-forming) alpha subunit</fullName>
        <ecNumber evidence="2">6.2.1.-</ecNumber>
        <ecNumber evidence="2">6.2.1.13</ecNumber>
    </submittedName>
</protein>
<dbReference type="InterPro" id="IPR036291">
    <property type="entry name" value="NAD(P)-bd_dom_sf"/>
</dbReference>
<dbReference type="SMART" id="SM00881">
    <property type="entry name" value="CoA_binding"/>
    <property type="match status" value="1"/>
</dbReference>
<dbReference type="STRING" id="583356.Igag_1585"/>
<dbReference type="Proteomes" id="UP000001304">
    <property type="component" value="Chromosome"/>
</dbReference>
<dbReference type="InterPro" id="IPR016102">
    <property type="entry name" value="Succinyl-CoA_synth-like"/>
</dbReference>
<organism evidence="2 3">
    <name type="scientific">Ignisphaera aggregans (strain DSM 17230 / JCM 13409 / AQ1.S1)</name>
    <dbReference type="NCBI Taxonomy" id="583356"/>
    <lineage>
        <taxon>Archaea</taxon>
        <taxon>Thermoproteota</taxon>
        <taxon>Thermoprotei</taxon>
        <taxon>Desulfurococcales</taxon>
        <taxon>Desulfurococcaceae</taxon>
        <taxon>Ignisphaera</taxon>
    </lineage>
</organism>
<dbReference type="InterPro" id="IPR043938">
    <property type="entry name" value="Ligase_CoA_dom"/>
</dbReference>
<dbReference type="KEGG" id="iag:Igag_1585"/>
<dbReference type="EC" id="6.2.1.-" evidence="2"/>
<dbReference type="Gene3D" id="3.40.50.261">
    <property type="entry name" value="Succinyl-CoA synthetase domains"/>
    <property type="match status" value="2"/>
</dbReference>
<dbReference type="HOGENOM" id="CLU_007415_2_3_2"/>
<dbReference type="Gene3D" id="3.40.50.720">
    <property type="entry name" value="NAD(P)-binding Rossmann-like Domain"/>
    <property type="match status" value="1"/>
</dbReference>
<dbReference type="Pfam" id="PF19045">
    <property type="entry name" value="Ligase_CoA_2"/>
    <property type="match status" value="1"/>
</dbReference>
<dbReference type="InterPro" id="IPR032875">
    <property type="entry name" value="Succ_CoA_lig_flav_dom"/>
</dbReference>
<keyword evidence="3" id="KW-1185">Reference proteome</keyword>
<dbReference type="PANTHER" id="PTHR42793:SF1">
    <property type="entry name" value="PEPTIDYL-LYSINE N-ACETYLTRANSFERASE PATZ"/>
    <property type="match status" value="1"/>
</dbReference>
<dbReference type="AlphaFoldDB" id="E0SRD3"/>
<dbReference type="BioCyc" id="IAGG583356:GHAH-1577-MONOMER"/>
<dbReference type="Pfam" id="PF13380">
    <property type="entry name" value="CoA_binding_2"/>
    <property type="match status" value="1"/>
</dbReference>
<dbReference type="EMBL" id="CP002098">
    <property type="protein sequence ID" value="ADM28387.1"/>
    <property type="molecule type" value="Genomic_DNA"/>
</dbReference>
<dbReference type="SUPFAM" id="SSF51735">
    <property type="entry name" value="NAD(P)-binding Rossmann-fold domains"/>
    <property type="match status" value="1"/>
</dbReference>
<dbReference type="PANTHER" id="PTHR42793">
    <property type="entry name" value="COA BINDING DOMAIN CONTAINING PROTEIN"/>
    <property type="match status" value="1"/>
</dbReference>
<dbReference type="SUPFAM" id="SSF52210">
    <property type="entry name" value="Succinyl-CoA synthetase domains"/>
    <property type="match status" value="2"/>
</dbReference>